<dbReference type="EMBL" id="JBANRG010000051">
    <property type="protein sequence ID" value="KAK7444315.1"/>
    <property type="molecule type" value="Genomic_DNA"/>
</dbReference>
<dbReference type="PANTHER" id="PTHR33266">
    <property type="entry name" value="CHROMOSOME 15, WHOLE GENOME SHOTGUN SEQUENCE"/>
    <property type="match status" value="1"/>
</dbReference>
<feature type="region of interest" description="Disordered" evidence="1">
    <location>
        <begin position="873"/>
        <end position="897"/>
    </location>
</feature>
<feature type="compositionally biased region" description="Polar residues" evidence="1">
    <location>
        <begin position="1"/>
        <end position="17"/>
    </location>
</feature>
<feature type="compositionally biased region" description="Polar residues" evidence="1">
    <location>
        <begin position="873"/>
        <end position="888"/>
    </location>
</feature>
<sequence length="1053" mass="117718">MSSLKRSLDSESQSSIPDTKRRDFGTSPNASPDSAIAGIPPEPHGTASGNANPGEDAPPDPVDMADLNTKICKRLAAIQFDEDERHLDSNIIISVVHWLCQDKFPRKLVPSDEARARIPNVDLLCQRALTSGKYDDIIQYLTIPSRRDSPPFLSLPESNVAGWSRNFVGDHHRLLLQNIKKMQARKVELLKRGKLRKDQTDYGHLNHAALIQSSGSGKSRMVDELAKLIPTIPINLRSEADDEQYAYPPPDASLRDLFIPHFPTHDHVLQTRFYHILIAIFNSVNLEMGNLMQGKGWSNVSEFAQAWHHHLESDGRVHRQELYKKIKGVPDAESSVASLPGSPPEKEQENHLGLLAVQVDESLELLCKTIGKLGLKGEELHLILYIDEVDGLTDKTVVDFSGVARTALQTLLSVLSKLTHPVFVIYLSTRSDTTKLAPSAQLVKSARFVEQARHLNAPITETPFDCVGKPILVRQLTLSLLSNPVFLSLLGRPLWHSMMIPFSQRLLKYVQGDSQEKEFCFSSNDEKMIQEAFDRMIYLARCKLLNSTHVNDQYMISSYPSRTAKMAIIGVRLMPVVEASHMLARELVASHMQTVFSVPQSREWIRSGYPSEPILAEAASWQVRHWRDKQKLGEIDCMLDMLHTHLNSDLLSPGEIGEVTGRMILLTARDHAGYHKASTSLPETSSSLPHSDHVLLTAFIEELFPNDVATALLHSKAPNDPEGRLFGEAFEHDVINFTHWERFADDSAATPKALLCAFMRGAAILCRSNSPYIDAIIPVLRRKNADDNTLNEKKMTAVLVQFKLRNKPTSSASIRITAESVELVQPNEDAPRPYIVLIMELGIGTTPPTLFSKTPTQRKSKAGRKLKEAQNANLAQQLHPASSTQRAQAPSIPGSPMSAVVNRNCGPKLIHPRYIIYVRGCSDSVYKVVRQQERNMYKSLLRKSALLADHPRQDPSTIQKVRQQRPFVSEDKASYHWTDVYGDVQLPEDDATDPDTTDYFVGVAAEALLHPKGDGETGMDEEVEGEERMDEEEGGETGMDEEEEGKERMDEEL</sequence>
<keyword evidence="3" id="KW-1185">Reference proteome</keyword>
<name>A0ABR1IY10_9AGAR</name>
<proteinExistence type="predicted"/>
<dbReference type="Proteomes" id="UP001498398">
    <property type="component" value="Unassembled WGS sequence"/>
</dbReference>
<dbReference type="PANTHER" id="PTHR33266:SF1">
    <property type="entry name" value="F-BOX DOMAIN-CONTAINING PROTEIN"/>
    <property type="match status" value="1"/>
</dbReference>
<evidence type="ECO:0000313" key="2">
    <source>
        <dbReference type="EMBL" id="KAK7444315.1"/>
    </source>
</evidence>
<accession>A0ABR1IY10</accession>
<reference evidence="2 3" key="1">
    <citation type="submission" date="2024-01" db="EMBL/GenBank/DDBJ databases">
        <title>A draft genome for the cacao thread blight pathogen Marasmiellus scandens.</title>
        <authorList>
            <person name="Baruah I.K."/>
            <person name="Leung J."/>
            <person name="Bukari Y."/>
            <person name="Amoako-Attah I."/>
            <person name="Meinhardt L.W."/>
            <person name="Bailey B.A."/>
            <person name="Cohen S.P."/>
        </authorList>
    </citation>
    <scope>NUCLEOTIDE SEQUENCE [LARGE SCALE GENOMIC DNA]</scope>
    <source>
        <strain evidence="2 3">GH-19</strain>
    </source>
</reference>
<gene>
    <name evidence="2" type="ORF">VKT23_015327</name>
</gene>
<feature type="region of interest" description="Disordered" evidence="1">
    <location>
        <begin position="1007"/>
        <end position="1053"/>
    </location>
</feature>
<evidence type="ECO:0000313" key="3">
    <source>
        <dbReference type="Proteomes" id="UP001498398"/>
    </source>
</evidence>
<feature type="region of interest" description="Disordered" evidence="1">
    <location>
        <begin position="1"/>
        <end position="65"/>
    </location>
</feature>
<protein>
    <submittedName>
        <fullName evidence="2">Uncharacterized protein</fullName>
    </submittedName>
</protein>
<comment type="caution">
    <text evidence="2">The sequence shown here is derived from an EMBL/GenBank/DDBJ whole genome shotgun (WGS) entry which is preliminary data.</text>
</comment>
<organism evidence="2 3">
    <name type="scientific">Marasmiellus scandens</name>
    <dbReference type="NCBI Taxonomy" id="2682957"/>
    <lineage>
        <taxon>Eukaryota</taxon>
        <taxon>Fungi</taxon>
        <taxon>Dikarya</taxon>
        <taxon>Basidiomycota</taxon>
        <taxon>Agaricomycotina</taxon>
        <taxon>Agaricomycetes</taxon>
        <taxon>Agaricomycetidae</taxon>
        <taxon>Agaricales</taxon>
        <taxon>Marasmiineae</taxon>
        <taxon>Omphalotaceae</taxon>
        <taxon>Marasmiellus</taxon>
    </lineage>
</organism>
<feature type="compositionally biased region" description="Acidic residues" evidence="1">
    <location>
        <begin position="1017"/>
        <end position="1044"/>
    </location>
</feature>
<evidence type="ECO:0000256" key="1">
    <source>
        <dbReference type="SAM" id="MobiDB-lite"/>
    </source>
</evidence>